<dbReference type="PANTHER" id="PTHR12815:SF47">
    <property type="entry name" value="TRANSLOCATION AND ASSEMBLY MODULE SUBUNIT TAMA"/>
    <property type="match status" value="1"/>
</dbReference>
<dbReference type="Proteomes" id="UP000473278">
    <property type="component" value="Unassembled WGS sequence"/>
</dbReference>
<dbReference type="Pfam" id="PF07244">
    <property type="entry name" value="POTRA"/>
    <property type="match status" value="2"/>
</dbReference>
<evidence type="ECO:0000313" key="8">
    <source>
        <dbReference type="EMBL" id="NGP75547.1"/>
    </source>
</evidence>
<dbReference type="RefSeq" id="WP_165138943.1">
    <property type="nucleotide sequence ID" value="NZ_JAALLT010000001.1"/>
</dbReference>
<sequence length="649" mass="73752">MHFKKSTIAFITLCIWCLAFGSSLAWQADSEEDVREDQIWQLEIEGNDTFSSIVLKEQIASEAHSFWNKLRFWKRTGHELNITTVRKDVIRLGNFYRRRGFYNVNVDYRVETKGKEWKKKLVFVINENAAIRIGKINFVFQTDSAKADQIRQTRAFQRMQRRLPFQSGERFQQIMIPDVVGQVKDVVRNQGFPYAKVSVESEVDTAGLSADLSIISNTGPKAAISEINVEGMKSISDRYVIRESGLKIGQTYSHDKIQEAQRELFNHHLFQFVTIGIPEQQQDSTLNLQMRVREAPLRTIEASLGFGTSDLVRGQLSWIHRNAFGKGHRFTATGRASFIQQLVSLDYLFPYFYNNKSSIVISPFGEHQLEESFELFTLGLTNSYIYSYNQNLTGTISYEATKNIERSEKRNIDLPDSTNRYDLSSLQFNGYFSQGYGREQLGWVVQPYLELSGFLNIATYKFQKASIDVRRFTRITKSTILATRVQAGGILKASSDSLPRNIRYFLGGTNSVRGWYRQSLGPKQANFRTQVVEGDTVSTFDRYVPVGGRAKFGFNIELRQDLNKLLDGFGISAFLDGGQVWGSVNTLSQRPIQFGAGGGFRYQSPIGPIRIDLGYKLNPSDEDLGIYGDNGSPGFWDKAAIHFSIGQAF</sequence>
<keyword evidence="4" id="KW-0472">Membrane</keyword>
<proteinExistence type="predicted"/>
<accession>A0A6M1SYC3</accession>
<dbReference type="PROSITE" id="PS51779">
    <property type="entry name" value="POTRA"/>
    <property type="match status" value="1"/>
</dbReference>
<organism evidence="8 9">
    <name type="scientific">Halalkalibaculum roseum</name>
    <dbReference type="NCBI Taxonomy" id="2709311"/>
    <lineage>
        <taxon>Bacteria</taxon>
        <taxon>Pseudomonadati</taxon>
        <taxon>Balneolota</taxon>
        <taxon>Balneolia</taxon>
        <taxon>Balneolales</taxon>
        <taxon>Balneolaceae</taxon>
        <taxon>Halalkalibaculum</taxon>
    </lineage>
</organism>
<keyword evidence="2" id="KW-0812">Transmembrane</keyword>
<feature type="chain" id="PRO_5026840712" evidence="6">
    <location>
        <begin position="28"/>
        <end position="649"/>
    </location>
</feature>
<protein>
    <submittedName>
        <fullName evidence="8">BamA/TamA family outer membrane protein</fullName>
    </submittedName>
</protein>
<evidence type="ECO:0000256" key="5">
    <source>
        <dbReference type="ARBA" id="ARBA00023237"/>
    </source>
</evidence>
<dbReference type="Gene3D" id="3.10.20.310">
    <property type="entry name" value="membrane protein fhac"/>
    <property type="match status" value="2"/>
</dbReference>
<evidence type="ECO:0000256" key="1">
    <source>
        <dbReference type="ARBA" id="ARBA00004370"/>
    </source>
</evidence>
<dbReference type="PANTHER" id="PTHR12815">
    <property type="entry name" value="SORTING AND ASSEMBLY MACHINERY SAMM50 PROTEIN FAMILY MEMBER"/>
    <property type="match status" value="1"/>
</dbReference>
<comment type="caution">
    <text evidence="8">The sequence shown here is derived from an EMBL/GenBank/DDBJ whole genome shotgun (WGS) entry which is preliminary data.</text>
</comment>
<feature type="domain" description="POTRA" evidence="7">
    <location>
        <begin position="222"/>
        <end position="295"/>
    </location>
</feature>
<dbReference type="AlphaFoldDB" id="A0A6M1SYC3"/>
<gene>
    <name evidence="8" type="ORF">G3570_02805</name>
</gene>
<evidence type="ECO:0000313" key="9">
    <source>
        <dbReference type="Proteomes" id="UP000473278"/>
    </source>
</evidence>
<feature type="signal peptide" evidence="6">
    <location>
        <begin position="1"/>
        <end position="27"/>
    </location>
</feature>
<keyword evidence="9" id="KW-1185">Reference proteome</keyword>
<evidence type="ECO:0000256" key="3">
    <source>
        <dbReference type="ARBA" id="ARBA00022729"/>
    </source>
</evidence>
<dbReference type="InterPro" id="IPR000184">
    <property type="entry name" value="Bac_surfAg_D15"/>
</dbReference>
<evidence type="ECO:0000256" key="6">
    <source>
        <dbReference type="SAM" id="SignalP"/>
    </source>
</evidence>
<keyword evidence="5" id="KW-0998">Cell outer membrane</keyword>
<dbReference type="InterPro" id="IPR034746">
    <property type="entry name" value="POTRA"/>
</dbReference>
<dbReference type="InterPro" id="IPR010827">
    <property type="entry name" value="BamA/TamA_POTRA"/>
</dbReference>
<dbReference type="InterPro" id="IPR039910">
    <property type="entry name" value="D15-like"/>
</dbReference>
<reference evidence="8 9" key="1">
    <citation type="submission" date="2020-02" db="EMBL/GenBank/DDBJ databases">
        <title>Balneolaceae bacterium YR4-1, complete genome.</title>
        <authorList>
            <person name="Li Y."/>
            <person name="Wu S."/>
        </authorList>
    </citation>
    <scope>NUCLEOTIDE SEQUENCE [LARGE SCALE GENOMIC DNA]</scope>
    <source>
        <strain evidence="8 9">YR4-1</strain>
    </source>
</reference>
<name>A0A6M1SYC3_9BACT</name>
<dbReference type="EMBL" id="JAALLT010000001">
    <property type="protein sequence ID" value="NGP75547.1"/>
    <property type="molecule type" value="Genomic_DNA"/>
</dbReference>
<evidence type="ECO:0000259" key="7">
    <source>
        <dbReference type="PROSITE" id="PS51779"/>
    </source>
</evidence>
<dbReference type="Gene3D" id="2.40.160.50">
    <property type="entry name" value="membrane protein fhac: a member of the omp85/tpsb transporter family"/>
    <property type="match status" value="1"/>
</dbReference>
<evidence type="ECO:0000256" key="4">
    <source>
        <dbReference type="ARBA" id="ARBA00023136"/>
    </source>
</evidence>
<comment type="subcellular location">
    <subcellularLocation>
        <location evidence="1">Membrane</location>
    </subcellularLocation>
</comment>
<dbReference type="Pfam" id="PF01103">
    <property type="entry name" value="Omp85"/>
    <property type="match status" value="1"/>
</dbReference>
<dbReference type="GO" id="GO:0019867">
    <property type="term" value="C:outer membrane"/>
    <property type="evidence" value="ECO:0007669"/>
    <property type="project" value="InterPro"/>
</dbReference>
<evidence type="ECO:0000256" key="2">
    <source>
        <dbReference type="ARBA" id="ARBA00022692"/>
    </source>
</evidence>
<keyword evidence="3 6" id="KW-0732">Signal</keyword>